<reference evidence="2 3" key="1">
    <citation type="submission" date="2013-03" db="EMBL/GenBank/DDBJ databases">
        <title>The Genome Sequence of Cladophialophora carrionii CBS 160.54.</title>
        <authorList>
            <consortium name="The Broad Institute Genomics Platform"/>
            <person name="Cuomo C."/>
            <person name="de Hoog S."/>
            <person name="Gorbushina A."/>
            <person name="Walker B."/>
            <person name="Young S.K."/>
            <person name="Zeng Q."/>
            <person name="Gargeya S."/>
            <person name="Fitzgerald M."/>
            <person name="Haas B."/>
            <person name="Abouelleil A."/>
            <person name="Allen A.W."/>
            <person name="Alvarado L."/>
            <person name="Arachchi H.M."/>
            <person name="Berlin A.M."/>
            <person name="Chapman S.B."/>
            <person name="Gainer-Dewar J."/>
            <person name="Goldberg J."/>
            <person name="Griggs A."/>
            <person name="Gujja S."/>
            <person name="Hansen M."/>
            <person name="Howarth C."/>
            <person name="Imamovic A."/>
            <person name="Ireland A."/>
            <person name="Larimer J."/>
            <person name="McCowan C."/>
            <person name="Murphy C."/>
            <person name="Pearson M."/>
            <person name="Poon T.W."/>
            <person name="Priest M."/>
            <person name="Roberts A."/>
            <person name="Saif S."/>
            <person name="Shea T."/>
            <person name="Sisk P."/>
            <person name="Sykes S."/>
            <person name="Wortman J."/>
            <person name="Nusbaum C."/>
            <person name="Birren B."/>
        </authorList>
    </citation>
    <scope>NUCLEOTIDE SEQUENCE [LARGE SCALE GENOMIC DNA]</scope>
    <source>
        <strain evidence="2 3">CBS 160.54</strain>
    </source>
</reference>
<dbReference type="AlphaFoldDB" id="V9DIA1"/>
<evidence type="ECO:0000256" key="1">
    <source>
        <dbReference type="SAM" id="Coils"/>
    </source>
</evidence>
<accession>V9DIA1</accession>
<evidence type="ECO:0000313" key="3">
    <source>
        <dbReference type="Proteomes" id="UP000030678"/>
    </source>
</evidence>
<proteinExistence type="predicted"/>
<name>V9DIA1_9EURO</name>
<dbReference type="OrthoDB" id="10562482at2759"/>
<sequence length="209" mass="24017">MENEPPTCVSDAELDSLADLCLCFNNKNNREVIKKELEDRLTEACSSYESFQNLKTQFTEFRRSLCNKLSIEDNCSDHQISREVQKSIDNASRKDQQIRELEADLASEKSKMMRANSAIEGHQNKNRMLENRIQELEAELQGSTTQSEELQESLQLSKADLQHREAELHELKSKIADRESSNVELNLSIGNLQTQLRDNEALETTLRLE</sequence>
<dbReference type="HOGENOM" id="CLU_1315266_0_0_1"/>
<dbReference type="VEuPathDB" id="FungiDB:G647_02825"/>
<dbReference type="EMBL" id="KB822703">
    <property type="protein sequence ID" value="ETI26048.1"/>
    <property type="molecule type" value="Genomic_DNA"/>
</dbReference>
<dbReference type="GeneID" id="19981318"/>
<dbReference type="RefSeq" id="XP_008725393.1">
    <property type="nucleotide sequence ID" value="XM_008727171.1"/>
</dbReference>
<dbReference type="Proteomes" id="UP000030678">
    <property type="component" value="Unassembled WGS sequence"/>
</dbReference>
<keyword evidence="1" id="KW-0175">Coiled coil</keyword>
<feature type="coiled-coil region" evidence="1">
    <location>
        <begin position="84"/>
        <end position="174"/>
    </location>
</feature>
<protein>
    <submittedName>
        <fullName evidence="2">Uncharacterized protein</fullName>
    </submittedName>
</protein>
<gene>
    <name evidence="2" type="ORF">G647_02825</name>
</gene>
<organism evidence="2 3">
    <name type="scientific">Cladophialophora carrionii CBS 160.54</name>
    <dbReference type="NCBI Taxonomy" id="1279043"/>
    <lineage>
        <taxon>Eukaryota</taxon>
        <taxon>Fungi</taxon>
        <taxon>Dikarya</taxon>
        <taxon>Ascomycota</taxon>
        <taxon>Pezizomycotina</taxon>
        <taxon>Eurotiomycetes</taxon>
        <taxon>Chaetothyriomycetidae</taxon>
        <taxon>Chaetothyriales</taxon>
        <taxon>Herpotrichiellaceae</taxon>
        <taxon>Cladophialophora</taxon>
    </lineage>
</organism>
<evidence type="ECO:0000313" key="2">
    <source>
        <dbReference type="EMBL" id="ETI26048.1"/>
    </source>
</evidence>